<reference evidence="3 4" key="1">
    <citation type="submission" date="2020-12" db="EMBL/GenBank/DDBJ databases">
        <title>Genome public.</title>
        <authorList>
            <person name="Sun Q."/>
        </authorList>
    </citation>
    <scope>NUCLEOTIDE SEQUENCE [LARGE SCALE GENOMIC DNA]</scope>
    <source>
        <strain evidence="3 4">CCM 8864</strain>
    </source>
</reference>
<dbReference type="RefSeq" id="WP_198735473.1">
    <property type="nucleotide sequence ID" value="NZ_JAEIOT010000005.1"/>
</dbReference>
<sequence length="175" mass="18549">MEATSNSDGRGRYTSCPYRLWSLIVLLSLTALGVFVGTDVLHAKDGRSSLTEQMPSPGSLGSEESGMETRLPYSLPECDGSGILLLGDYATVEDVGTAMTKTLGATYTSSTACGSLGGDDSTPEYFVVYLPVLGDRDDLCQALENTRARLDTPVRATLLDDEPHTTGSLCPQVAD</sequence>
<name>A0ABS0VTB1_9CORY</name>
<protein>
    <recommendedName>
        <fullName evidence="5">Secreted protein</fullName>
    </recommendedName>
</protein>
<evidence type="ECO:0000313" key="4">
    <source>
        <dbReference type="Proteomes" id="UP000625574"/>
    </source>
</evidence>
<dbReference type="EMBL" id="JAEIOT010000005">
    <property type="protein sequence ID" value="MBI9000008.1"/>
    <property type="molecule type" value="Genomic_DNA"/>
</dbReference>
<gene>
    <name evidence="3" type="ORF">JDV76_03345</name>
</gene>
<keyword evidence="2" id="KW-1133">Transmembrane helix</keyword>
<evidence type="ECO:0000313" key="3">
    <source>
        <dbReference type="EMBL" id="MBI9000008.1"/>
    </source>
</evidence>
<proteinExistence type="predicted"/>
<keyword evidence="4" id="KW-1185">Reference proteome</keyword>
<feature type="compositionally biased region" description="Low complexity" evidence="1">
    <location>
        <begin position="54"/>
        <end position="64"/>
    </location>
</feature>
<dbReference type="Proteomes" id="UP000625574">
    <property type="component" value="Unassembled WGS sequence"/>
</dbReference>
<accession>A0ABS0VTB1</accession>
<feature type="region of interest" description="Disordered" evidence="1">
    <location>
        <begin position="47"/>
        <end position="67"/>
    </location>
</feature>
<organism evidence="3 4">
    <name type="scientific">Corynebacterium marambiense</name>
    <dbReference type="NCBI Taxonomy" id="2765364"/>
    <lineage>
        <taxon>Bacteria</taxon>
        <taxon>Bacillati</taxon>
        <taxon>Actinomycetota</taxon>
        <taxon>Actinomycetes</taxon>
        <taxon>Mycobacteriales</taxon>
        <taxon>Corynebacteriaceae</taxon>
        <taxon>Corynebacterium</taxon>
    </lineage>
</organism>
<evidence type="ECO:0000256" key="2">
    <source>
        <dbReference type="SAM" id="Phobius"/>
    </source>
</evidence>
<feature type="transmembrane region" description="Helical" evidence="2">
    <location>
        <begin position="20"/>
        <end position="41"/>
    </location>
</feature>
<evidence type="ECO:0000256" key="1">
    <source>
        <dbReference type="SAM" id="MobiDB-lite"/>
    </source>
</evidence>
<keyword evidence="2" id="KW-0812">Transmembrane</keyword>
<evidence type="ECO:0008006" key="5">
    <source>
        <dbReference type="Google" id="ProtNLM"/>
    </source>
</evidence>
<keyword evidence="2" id="KW-0472">Membrane</keyword>
<comment type="caution">
    <text evidence="3">The sequence shown here is derived from an EMBL/GenBank/DDBJ whole genome shotgun (WGS) entry which is preliminary data.</text>
</comment>